<dbReference type="HAMAP" id="MF_00964">
    <property type="entry name" value="DEAD_helicase_DeaD"/>
    <property type="match status" value="1"/>
</dbReference>
<dbReference type="CDD" id="cd00268">
    <property type="entry name" value="DEADc"/>
    <property type="match status" value="1"/>
</dbReference>
<keyword evidence="2 10" id="KW-0963">Cytoplasm</keyword>
<dbReference type="GO" id="GO:0003724">
    <property type="term" value="F:RNA helicase activity"/>
    <property type="evidence" value="ECO:0007669"/>
    <property type="project" value="UniProtKB-UniRule"/>
</dbReference>
<dbReference type="InterPro" id="IPR014014">
    <property type="entry name" value="RNA_helicase_DEAD_Q_motif"/>
</dbReference>
<protein>
    <recommendedName>
        <fullName evidence="10">ATP-dependent RNA helicase DeaD</fullName>
        <ecNumber evidence="10">3.6.4.13</ecNumber>
    </recommendedName>
    <alternativeName>
        <fullName evidence="10">Cold-shock DEAD box protein A</fullName>
    </alternativeName>
</protein>
<dbReference type="EMBL" id="PQWO01000002">
    <property type="protein sequence ID" value="PZD74496.1"/>
    <property type="molecule type" value="Genomic_DNA"/>
</dbReference>
<evidence type="ECO:0000313" key="16">
    <source>
        <dbReference type="EMBL" id="PZD74496.1"/>
    </source>
</evidence>
<dbReference type="GO" id="GO:0006401">
    <property type="term" value="P:RNA catabolic process"/>
    <property type="evidence" value="ECO:0007669"/>
    <property type="project" value="UniProtKB-UniRule"/>
</dbReference>
<name>A0A2W1JMQ7_9CYAN</name>
<feature type="compositionally biased region" description="Basic residues" evidence="12">
    <location>
        <begin position="548"/>
        <end position="567"/>
    </location>
</feature>
<dbReference type="InterPro" id="IPR027417">
    <property type="entry name" value="P-loop_NTPase"/>
</dbReference>
<dbReference type="GO" id="GO:0033592">
    <property type="term" value="F:RNA strand annealing activity"/>
    <property type="evidence" value="ECO:0007669"/>
    <property type="project" value="TreeGrafter"/>
</dbReference>
<dbReference type="InterPro" id="IPR000629">
    <property type="entry name" value="RNA-helicase_DEAD-box_CS"/>
</dbReference>
<dbReference type="InterPro" id="IPR057325">
    <property type="entry name" value="DeaD_dimer"/>
</dbReference>
<reference evidence="16 17" key="1">
    <citation type="journal article" date="2018" name="Sci. Rep.">
        <title>A novel species of the marine cyanobacterium Acaryochloris with a unique pigment content and lifestyle.</title>
        <authorList>
            <person name="Partensky F."/>
            <person name="Six C."/>
            <person name="Ratin M."/>
            <person name="Garczarek L."/>
            <person name="Vaulot D."/>
            <person name="Probert I."/>
            <person name="Calteau A."/>
            <person name="Gourvil P."/>
            <person name="Marie D."/>
            <person name="Grebert T."/>
            <person name="Bouchier C."/>
            <person name="Le Panse S."/>
            <person name="Gachenot M."/>
            <person name="Rodriguez F."/>
            <person name="Garrido J.L."/>
        </authorList>
    </citation>
    <scope>NUCLEOTIDE SEQUENCE [LARGE SCALE GENOMIC DNA]</scope>
    <source>
        <strain evidence="16 17">RCC1774</strain>
    </source>
</reference>
<dbReference type="GO" id="GO:0016887">
    <property type="term" value="F:ATP hydrolysis activity"/>
    <property type="evidence" value="ECO:0007669"/>
    <property type="project" value="RHEA"/>
</dbReference>
<evidence type="ECO:0000256" key="4">
    <source>
        <dbReference type="ARBA" id="ARBA00022801"/>
    </source>
</evidence>
<evidence type="ECO:0000256" key="2">
    <source>
        <dbReference type="ARBA" id="ARBA00022490"/>
    </source>
</evidence>
<dbReference type="Pfam" id="PF25399">
    <property type="entry name" value="DeaD_dimer"/>
    <property type="match status" value="1"/>
</dbReference>
<comment type="subcellular location">
    <subcellularLocation>
        <location evidence="1 10">Cytoplasm</location>
    </subcellularLocation>
</comment>
<keyword evidence="8 10" id="KW-0346">Stress response</keyword>
<dbReference type="PANTHER" id="PTHR47963:SF8">
    <property type="entry name" value="ATP-DEPENDENT RNA HELICASE DEAD"/>
    <property type="match status" value="1"/>
</dbReference>
<evidence type="ECO:0000256" key="7">
    <source>
        <dbReference type="ARBA" id="ARBA00022884"/>
    </source>
</evidence>
<evidence type="ECO:0000256" key="3">
    <source>
        <dbReference type="ARBA" id="ARBA00022741"/>
    </source>
</evidence>
<evidence type="ECO:0000259" key="13">
    <source>
        <dbReference type="PROSITE" id="PS51192"/>
    </source>
</evidence>
<feature type="region of interest" description="Disordered" evidence="12">
    <location>
        <begin position="537"/>
        <end position="567"/>
    </location>
</feature>
<evidence type="ECO:0000259" key="15">
    <source>
        <dbReference type="PROSITE" id="PS51195"/>
    </source>
</evidence>
<dbReference type="PROSITE" id="PS51194">
    <property type="entry name" value="HELICASE_CTER"/>
    <property type="match status" value="1"/>
</dbReference>
<evidence type="ECO:0000313" key="17">
    <source>
        <dbReference type="Proteomes" id="UP000248857"/>
    </source>
</evidence>
<dbReference type="SMART" id="SM00487">
    <property type="entry name" value="DEXDc"/>
    <property type="match status" value="1"/>
</dbReference>
<dbReference type="InterPro" id="IPR014001">
    <property type="entry name" value="Helicase_ATP-bd"/>
</dbReference>
<dbReference type="Gene3D" id="3.40.50.300">
    <property type="entry name" value="P-loop containing nucleotide triphosphate hydrolases"/>
    <property type="match status" value="2"/>
</dbReference>
<organism evidence="16 17">
    <name type="scientific">Acaryochloris thomasi RCC1774</name>
    <dbReference type="NCBI Taxonomy" id="1764569"/>
    <lineage>
        <taxon>Bacteria</taxon>
        <taxon>Bacillati</taxon>
        <taxon>Cyanobacteriota</taxon>
        <taxon>Cyanophyceae</taxon>
        <taxon>Acaryochloridales</taxon>
        <taxon>Acaryochloridaceae</taxon>
        <taxon>Acaryochloris</taxon>
        <taxon>Acaryochloris thomasi</taxon>
    </lineage>
</organism>
<evidence type="ECO:0000256" key="6">
    <source>
        <dbReference type="ARBA" id="ARBA00022840"/>
    </source>
</evidence>
<feature type="domain" description="DEAD-box RNA helicase Q" evidence="15">
    <location>
        <begin position="2"/>
        <end position="30"/>
    </location>
</feature>
<dbReference type="InterPro" id="IPR034415">
    <property type="entry name" value="CsdA_RRM"/>
</dbReference>
<dbReference type="Proteomes" id="UP000248857">
    <property type="component" value="Unassembled WGS sequence"/>
</dbReference>
<keyword evidence="7 10" id="KW-0694">RNA-binding</keyword>
<dbReference type="PROSITE" id="PS51195">
    <property type="entry name" value="Q_MOTIF"/>
    <property type="match status" value="1"/>
</dbReference>
<dbReference type="FunFam" id="3.30.70.330:FF:000068">
    <property type="entry name" value="ATP-dependent RNA helicase DeaD"/>
    <property type="match status" value="1"/>
</dbReference>
<evidence type="ECO:0000256" key="1">
    <source>
        <dbReference type="ARBA" id="ARBA00004496"/>
    </source>
</evidence>
<comment type="caution">
    <text evidence="16">The sequence shown here is derived from an EMBL/GenBank/DDBJ whole genome shotgun (WGS) entry which is preliminary data.</text>
</comment>
<sequence>MPRFADLAIAPPLLQAIDDAGYEAPSPIQAQSIPPLLEGRDLLGQAQTGTGKTAAFALPLLSRVDLSCKQPQILVLTPTRELAIQVAEAMQGYARHLSGFQIATLYGGQNISTQLRQLRRGVHTVVGTPGRLIDHLKRGTLKLDSLATIVLDEADEMLRMGFIEDVETILEETPKGRQVALFSATMPSAIRRVAQHHLNNPVEIKIKSKTATVASITQRYWQVQGLQKLDALTRILEVEDFDAMLVFVRTKVMAAELTEKLEARGYSSAVLSGDVSQVLREKTVERLKSGRLDIIVATDVAARGLDVERISHVINYDIPYDTETYVHRIGRTGRAGRTGDAILFVSGREKRMLRSIEKATRQPIQPMKIPSHADIADRRIVQFKQMITDTIEDQDLGFFEDLVSNYQQDQDLSLREIAAALAYLVQRERPLVPSEKEIQKDGAFTAGNWAADLGKSSQVPMQQFRIEVGREHGVKPKNIVGAIANEINLAPSYIGQIKFFDTFSTVYLPEDMPDAAVKHLKKVRVCGQQLKISVGAGGGGYNADHGKPSHKSGKRKHVKKQPRKAKA</sequence>
<dbReference type="GO" id="GO:0070417">
    <property type="term" value="P:cellular response to cold"/>
    <property type="evidence" value="ECO:0007669"/>
    <property type="project" value="InterPro"/>
</dbReference>
<keyword evidence="17" id="KW-1185">Reference proteome</keyword>
<gene>
    <name evidence="16" type="primary">deaD_1</name>
    <name evidence="10" type="synonym">csdA</name>
    <name evidence="10" type="synonym">deaD</name>
    <name evidence="16" type="ORF">C1752_00652</name>
</gene>
<keyword evidence="3 10" id="KW-0547">Nucleotide-binding</keyword>
<dbReference type="SMART" id="SM00490">
    <property type="entry name" value="HELICc"/>
    <property type="match status" value="1"/>
</dbReference>
<keyword evidence="4 10" id="KW-0378">Hydrolase</keyword>
<keyword evidence="6 10" id="KW-0067">ATP-binding</keyword>
<evidence type="ECO:0000259" key="14">
    <source>
        <dbReference type="PROSITE" id="PS51194"/>
    </source>
</evidence>
<evidence type="ECO:0000256" key="8">
    <source>
        <dbReference type="ARBA" id="ARBA00023016"/>
    </source>
</evidence>
<evidence type="ECO:0000256" key="5">
    <source>
        <dbReference type="ARBA" id="ARBA00022806"/>
    </source>
</evidence>
<dbReference type="FunFam" id="3.40.50.300:FF:000108">
    <property type="entry name" value="ATP-dependent RNA helicase RhlE"/>
    <property type="match status" value="1"/>
</dbReference>
<evidence type="ECO:0000256" key="10">
    <source>
        <dbReference type="HAMAP-Rule" id="MF_00964"/>
    </source>
</evidence>
<comment type="similarity">
    <text evidence="10">Belongs to the DEAD box helicase family. DeaD/CsdA subfamily.</text>
</comment>
<dbReference type="InterPro" id="IPR011545">
    <property type="entry name" value="DEAD/DEAH_box_helicase_dom"/>
</dbReference>
<dbReference type="InterPro" id="IPR005580">
    <property type="entry name" value="DbpA/CsdA_RNA-bd_dom"/>
</dbReference>
<dbReference type="InterPro" id="IPR001650">
    <property type="entry name" value="Helicase_C-like"/>
</dbReference>
<dbReference type="GO" id="GO:0005829">
    <property type="term" value="C:cytosol"/>
    <property type="evidence" value="ECO:0007669"/>
    <property type="project" value="TreeGrafter"/>
</dbReference>
<dbReference type="GO" id="GO:0005524">
    <property type="term" value="F:ATP binding"/>
    <property type="evidence" value="ECO:0007669"/>
    <property type="project" value="UniProtKB-UniRule"/>
</dbReference>
<dbReference type="InterPro" id="IPR028618">
    <property type="entry name" value="DEAD_helicase_DeaD"/>
</dbReference>
<dbReference type="CDD" id="cd18787">
    <property type="entry name" value="SF2_C_DEAD"/>
    <property type="match status" value="1"/>
</dbReference>
<evidence type="ECO:0000256" key="11">
    <source>
        <dbReference type="PROSITE-ProRule" id="PRU00552"/>
    </source>
</evidence>
<dbReference type="AlphaFoldDB" id="A0A2W1JMQ7"/>
<dbReference type="CDD" id="cd12499">
    <property type="entry name" value="RRM_EcCsdA_like"/>
    <property type="match status" value="1"/>
</dbReference>
<evidence type="ECO:0000256" key="12">
    <source>
        <dbReference type="SAM" id="MobiDB-lite"/>
    </source>
</evidence>
<comment type="function">
    <text evidence="10">DEAD-box RNA helicase involved in various cellular processes at low temperature, including ribosome biogenesis, mRNA degradation and translation initiation.</text>
</comment>
<keyword evidence="5 10" id="KW-0347">Helicase</keyword>
<dbReference type="Pfam" id="PF00270">
    <property type="entry name" value="DEAD"/>
    <property type="match status" value="1"/>
</dbReference>
<dbReference type="Gene3D" id="3.30.70.330">
    <property type="match status" value="1"/>
</dbReference>
<dbReference type="InterPro" id="IPR012677">
    <property type="entry name" value="Nucleotide-bd_a/b_plait_sf"/>
</dbReference>
<comment type="catalytic activity">
    <reaction evidence="9 10">
        <text>ATP + H2O = ADP + phosphate + H(+)</text>
        <dbReference type="Rhea" id="RHEA:13065"/>
        <dbReference type="ChEBI" id="CHEBI:15377"/>
        <dbReference type="ChEBI" id="CHEBI:15378"/>
        <dbReference type="ChEBI" id="CHEBI:30616"/>
        <dbReference type="ChEBI" id="CHEBI:43474"/>
        <dbReference type="ChEBI" id="CHEBI:456216"/>
        <dbReference type="EC" id="3.6.4.13"/>
    </reaction>
</comment>
<dbReference type="EC" id="3.6.4.13" evidence="10"/>
<dbReference type="GO" id="GO:0000027">
    <property type="term" value="P:ribosomal large subunit assembly"/>
    <property type="evidence" value="ECO:0007669"/>
    <property type="project" value="UniProtKB-UniRule"/>
</dbReference>
<dbReference type="Pfam" id="PF00271">
    <property type="entry name" value="Helicase_C"/>
    <property type="match status" value="1"/>
</dbReference>
<accession>A0A2W1JMQ7</accession>
<proteinExistence type="inferred from homology"/>
<feature type="short sequence motif" description="Q motif" evidence="11">
    <location>
        <begin position="2"/>
        <end position="30"/>
    </location>
</feature>
<dbReference type="PROSITE" id="PS51192">
    <property type="entry name" value="HELICASE_ATP_BIND_1"/>
    <property type="match status" value="1"/>
</dbReference>
<dbReference type="GO" id="GO:0005840">
    <property type="term" value="C:ribosome"/>
    <property type="evidence" value="ECO:0007669"/>
    <property type="project" value="TreeGrafter"/>
</dbReference>
<dbReference type="InterPro" id="IPR050547">
    <property type="entry name" value="DEAD_box_RNA_helicases"/>
</dbReference>
<dbReference type="SUPFAM" id="SSF52540">
    <property type="entry name" value="P-loop containing nucleoside triphosphate hydrolases"/>
    <property type="match status" value="1"/>
</dbReference>
<dbReference type="PROSITE" id="PS00039">
    <property type="entry name" value="DEAD_ATP_HELICASE"/>
    <property type="match status" value="1"/>
</dbReference>
<feature type="domain" description="Helicase ATP-binding" evidence="13">
    <location>
        <begin position="33"/>
        <end position="204"/>
    </location>
</feature>
<evidence type="ECO:0000256" key="9">
    <source>
        <dbReference type="ARBA" id="ARBA00047984"/>
    </source>
</evidence>
<dbReference type="PANTHER" id="PTHR47963">
    <property type="entry name" value="DEAD-BOX ATP-DEPENDENT RNA HELICASE 47, MITOCHONDRIAL"/>
    <property type="match status" value="1"/>
</dbReference>
<dbReference type="Pfam" id="PF03880">
    <property type="entry name" value="DbpA"/>
    <property type="match status" value="1"/>
</dbReference>
<dbReference type="InterPro" id="IPR044742">
    <property type="entry name" value="DEAD/DEAH_RhlB"/>
</dbReference>
<feature type="domain" description="Helicase C-terminal" evidence="14">
    <location>
        <begin position="228"/>
        <end position="375"/>
    </location>
</feature>